<evidence type="ECO:0000313" key="2">
    <source>
        <dbReference type="EMBL" id="GES17968.1"/>
    </source>
</evidence>
<dbReference type="RefSeq" id="WP_218038109.1">
    <property type="nucleotide sequence ID" value="NZ_BLAF01000006.1"/>
</dbReference>
<dbReference type="Proteomes" id="UP000377595">
    <property type="component" value="Unassembled WGS sequence"/>
</dbReference>
<feature type="domain" description="Bacterial bifunctional deaminase-reductase C-terminal" evidence="1">
    <location>
        <begin position="8"/>
        <end position="77"/>
    </location>
</feature>
<proteinExistence type="predicted"/>
<dbReference type="Pfam" id="PF01872">
    <property type="entry name" value="RibD_C"/>
    <property type="match status" value="1"/>
</dbReference>
<gene>
    <name evidence="2" type="ORF">Aple_008630</name>
</gene>
<dbReference type="Gene3D" id="3.40.430.10">
    <property type="entry name" value="Dihydrofolate Reductase, subunit A"/>
    <property type="match status" value="1"/>
</dbReference>
<dbReference type="InterPro" id="IPR024072">
    <property type="entry name" value="DHFR-like_dom_sf"/>
</dbReference>
<sequence>MTYVTDGIESVMAQAKAAAGDRDVLVHGGYTAQRALKAGVLDELQIHQIPVLFGGGRRLFDVLSSRVGLDIVRVLDTPEATHIRYRVRR</sequence>
<organism evidence="2 3">
    <name type="scientific">Acrocarpospora pleiomorpha</name>
    <dbReference type="NCBI Taxonomy" id="90975"/>
    <lineage>
        <taxon>Bacteria</taxon>
        <taxon>Bacillati</taxon>
        <taxon>Actinomycetota</taxon>
        <taxon>Actinomycetes</taxon>
        <taxon>Streptosporangiales</taxon>
        <taxon>Streptosporangiaceae</taxon>
        <taxon>Acrocarpospora</taxon>
    </lineage>
</organism>
<dbReference type="InterPro" id="IPR002734">
    <property type="entry name" value="RibDG_C"/>
</dbReference>
<comment type="caution">
    <text evidence="2">The sequence shown here is derived from an EMBL/GenBank/DDBJ whole genome shotgun (WGS) entry which is preliminary data.</text>
</comment>
<protein>
    <recommendedName>
        <fullName evidence="1">Bacterial bifunctional deaminase-reductase C-terminal domain-containing protein</fullName>
    </recommendedName>
</protein>
<keyword evidence="3" id="KW-1185">Reference proteome</keyword>
<dbReference type="GO" id="GO:0009231">
    <property type="term" value="P:riboflavin biosynthetic process"/>
    <property type="evidence" value="ECO:0007669"/>
    <property type="project" value="InterPro"/>
</dbReference>
<accession>A0A5M3XIT4</accession>
<reference evidence="2 3" key="1">
    <citation type="submission" date="2019-10" db="EMBL/GenBank/DDBJ databases">
        <title>Whole genome shotgun sequence of Acrocarpospora pleiomorpha NBRC 16267.</title>
        <authorList>
            <person name="Ichikawa N."/>
            <person name="Kimura A."/>
            <person name="Kitahashi Y."/>
            <person name="Komaki H."/>
            <person name="Oguchi A."/>
        </authorList>
    </citation>
    <scope>NUCLEOTIDE SEQUENCE [LARGE SCALE GENOMIC DNA]</scope>
    <source>
        <strain evidence="2 3">NBRC 16267</strain>
    </source>
</reference>
<dbReference type="AlphaFoldDB" id="A0A5M3XIT4"/>
<dbReference type="EMBL" id="BLAF01000006">
    <property type="protein sequence ID" value="GES17968.1"/>
    <property type="molecule type" value="Genomic_DNA"/>
</dbReference>
<evidence type="ECO:0000313" key="3">
    <source>
        <dbReference type="Proteomes" id="UP000377595"/>
    </source>
</evidence>
<evidence type="ECO:0000259" key="1">
    <source>
        <dbReference type="Pfam" id="PF01872"/>
    </source>
</evidence>
<dbReference type="SUPFAM" id="SSF53597">
    <property type="entry name" value="Dihydrofolate reductase-like"/>
    <property type="match status" value="1"/>
</dbReference>
<dbReference type="GO" id="GO:0008703">
    <property type="term" value="F:5-amino-6-(5-phosphoribosylamino)uracil reductase activity"/>
    <property type="evidence" value="ECO:0007669"/>
    <property type="project" value="InterPro"/>
</dbReference>
<name>A0A5M3XIT4_9ACTN</name>